<name>A0A165GTR0_EXIGL</name>
<dbReference type="InParanoid" id="A0A165GTR0"/>
<accession>A0A165GTR0</accession>
<gene>
    <name evidence="1" type="ORF">EXIGLDRAFT_770268</name>
</gene>
<evidence type="ECO:0000313" key="1">
    <source>
        <dbReference type="EMBL" id="KZV90998.1"/>
    </source>
</evidence>
<protein>
    <submittedName>
        <fullName evidence="1">Uncharacterized protein</fullName>
    </submittedName>
</protein>
<dbReference type="EMBL" id="KV426036">
    <property type="protein sequence ID" value="KZV90998.1"/>
    <property type="molecule type" value="Genomic_DNA"/>
</dbReference>
<dbReference type="AlphaFoldDB" id="A0A165GTR0"/>
<reference evidence="1 2" key="1">
    <citation type="journal article" date="2016" name="Mol. Biol. Evol.">
        <title>Comparative Genomics of Early-Diverging Mushroom-Forming Fungi Provides Insights into the Origins of Lignocellulose Decay Capabilities.</title>
        <authorList>
            <person name="Nagy L.G."/>
            <person name="Riley R."/>
            <person name="Tritt A."/>
            <person name="Adam C."/>
            <person name="Daum C."/>
            <person name="Floudas D."/>
            <person name="Sun H."/>
            <person name="Yadav J.S."/>
            <person name="Pangilinan J."/>
            <person name="Larsson K.H."/>
            <person name="Matsuura K."/>
            <person name="Barry K."/>
            <person name="Labutti K."/>
            <person name="Kuo R."/>
            <person name="Ohm R.A."/>
            <person name="Bhattacharya S.S."/>
            <person name="Shirouzu T."/>
            <person name="Yoshinaga Y."/>
            <person name="Martin F.M."/>
            <person name="Grigoriev I.V."/>
            <person name="Hibbett D.S."/>
        </authorList>
    </citation>
    <scope>NUCLEOTIDE SEQUENCE [LARGE SCALE GENOMIC DNA]</scope>
    <source>
        <strain evidence="1 2">HHB12029</strain>
    </source>
</reference>
<keyword evidence="2" id="KW-1185">Reference proteome</keyword>
<dbReference type="Proteomes" id="UP000077266">
    <property type="component" value="Unassembled WGS sequence"/>
</dbReference>
<organism evidence="1 2">
    <name type="scientific">Exidia glandulosa HHB12029</name>
    <dbReference type="NCBI Taxonomy" id="1314781"/>
    <lineage>
        <taxon>Eukaryota</taxon>
        <taxon>Fungi</taxon>
        <taxon>Dikarya</taxon>
        <taxon>Basidiomycota</taxon>
        <taxon>Agaricomycotina</taxon>
        <taxon>Agaricomycetes</taxon>
        <taxon>Auriculariales</taxon>
        <taxon>Exidiaceae</taxon>
        <taxon>Exidia</taxon>
    </lineage>
</organism>
<proteinExistence type="predicted"/>
<dbReference type="OrthoDB" id="3331800at2759"/>
<evidence type="ECO:0000313" key="2">
    <source>
        <dbReference type="Proteomes" id="UP000077266"/>
    </source>
</evidence>
<sequence>MASSLPPTKVPVVSDEGAGTYVKMPPTISDVEWISSHDIGTGINIVTGDIAKSPFIAVGKQRPSPMAVYYNSYVISKTSVDGCKGLVEAMAGCEDFNLAPLNFSVSVLGRVVESVRNSMSSLTCVLFWRKVSTETNYDRHGFVLSDDARTLAELDPGAFRNMYGDYFIAHASQALIFVVVAAIKALRQSQRSSLVGKLEGGLKGLQGHITKEVDEWVSTAHAAVEIQVFMSGPPRDLPMDSDVPSLQPKSFDDVSKLLQWFQSHEIGENRSAHLQSYYSLPDVNTIPDRLGIPLDAFWEIRKIRHLLLGCTTLAKSLPMPYSETTAENSLSDRFNKVTLLLCNAQGELPTDAKRRSDLDRELSAVRKQLDKVHEAFAVFQAVLQARDDEPTPRQGTRR</sequence>